<feature type="compositionally biased region" description="Pro residues" evidence="1">
    <location>
        <begin position="311"/>
        <end position="324"/>
    </location>
</feature>
<evidence type="ECO:0000313" key="3">
    <source>
        <dbReference type="Proteomes" id="UP000646738"/>
    </source>
</evidence>
<keyword evidence="3" id="KW-1185">Reference proteome</keyword>
<evidence type="ECO:0000313" key="2">
    <source>
        <dbReference type="EMBL" id="GHI54963.1"/>
    </source>
</evidence>
<dbReference type="Proteomes" id="UP000646738">
    <property type="component" value="Unassembled WGS sequence"/>
</dbReference>
<dbReference type="InterPro" id="IPR038332">
    <property type="entry name" value="PPE_sf"/>
</dbReference>
<sequence>MSDNWQQKPQYKTDVEQANRQVAAVNGISRLRNVFRGTPMGSALSLGRTDFEDHDLNAMIDLVQHGNPEHLEAASKALWDARKAIHDAATDLETNLKGVDWEGEGAQQFHSWTSGLIGWTKGLATFADIAATEISAAATGLASVRNSMPPRDTRPASEQKRPKDLPKAKQVDGDPDYAAALKVEKDRQEAINQMNRLASFYSVSAAGLEVALDADPKPYKPIPDVGVPKPDSGYGYSGSSGYGSSPSTPRRSLGTATGSHGTTTGSHAGPATAHGTGAGGHVPPLTEVHDPGAPSGHDVGTEINTTTTLPPQVPTAPPSSPTPTLPTTSGGGPMPPLPTGPMAPPVTPTGRTPGYGPGGRPPVTAQGRTGPMGAGTGRVPQGPAGQPGRTVSTGRVPQGPVSQAGRSVPGTRGPQGPMGQPARAMGHATPTGQPGARGPVQSGRTPATGRPVTGGTPRTTGTPGGRPGTTGPTGPARNGVVGGKPVTGRTSGSTANPRVPRGMVVGAEEPVSAAPAKGAFGQRGVVGAPTAKPQPGGGQAVLRSASNPEGVIGAARNATGSPLKGSEPGATGLGRGAVGGRQAPAGETGRAGGPASTEQHRSSQQRRDEPQKSD</sequence>
<dbReference type="EMBL" id="BNEA01000015">
    <property type="protein sequence ID" value="GHI54963.1"/>
    <property type="molecule type" value="Genomic_DNA"/>
</dbReference>
<reference evidence="3" key="1">
    <citation type="submission" date="2023-07" db="EMBL/GenBank/DDBJ databases">
        <title>Whole genome shotgun sequence of Streptomyces achromogenes subsp. rubradiris NBRC 14000.</title>
        <authorList>
            <person name="Komaki H."/>
            <person name="Tamura T."/>
        </authorList>
    </citation>
    <scope>NUCLEOTIDE SEQUENCE [LARGE SCALE GENOMIC DNA]</scope>
    <source>
        <strain evidence="3">NBRC 14000</strain>
    </source>
</reference>
<feature type="region of interest" description="Disordered" evidence="1">
    <location>
        <begin position="524"/>
        <end position="614"/>
    </location>
</feature>
<organism evidence="2 3">
    <name type="scientific">Streptomyces rubradiris</name>
    <name type="common">Streptomyces achromogenes subsp. rubradiris</name>
    <dbReference type="NCBI Taxonomy" id="285531"/>
    <lineage>
        <taxon>Bacteria</taxon>
        <taxon>Bacillati</taxon>
        <taxon>Actinomycetota</taxon>
        <taxon>Actinomycetes</taxon>
        <taxon>Kitasatosporales</taxon>
        <taxon>Streptomycetaceae</taxon>
        <taxon>Streptomyces</taxon>
    </lineage>
</organism>
<feature type="region of interest" description="Disordered" evidence="1">
    <location>
        <begin position="214"/>
        <end position="501"/>
    </location>
</feature>
<feature type="compositionally biased region" description="Low complexity" evidence="1">
    <location>
        <begin position="443"/>
        <end position="461"/>
    </location>
</feature>
<gene>
    <name evidence="2" type="ORF">Srubr_48090</name>
</gene>
<feature type="compositionally biased region" description="Basic and acidic residues" evidence="1">
    <location>
        <begin position="598"/>
        <end position="614"/>
    </location>
</feature>
<feature type="compositionally biased region" description="Low complexity" evidence="1">
    <location>
        <begin position="254"/>
        <end position="275"/>
    </location>
</feature>
<dbReference type="RefSeq" id="WP_189997525.1">
    <property type="nucleotide sequence ID" value="NZ_BNCB01000015.1"/>
</dbReference>
<name>A0ABQ3RGH8_STRRR</name>
<protein>
    <recommendedName>
        <fullName evidence="4">PPE family protein</fullName>
    </recommendedName>
</protein>
<proteinExistence type="predicted"/>
<feature type="compositionally biased region" description="Pro residues" evidence="1">
    <location>
        <begin position="333"/>
        <end position="347"/>
    </location>
</feature>
<dbReference type="Gene3D" id="1.20.1260.20">
    <property type="entry name" value="PPE superfamily"/>
    <property type="match status" value="1"/>
</dbReference>
<accession>A0ABQ3RGH8</accession>
<feature type="compositionally biased region" description="Basic and acidic residues" evidence="1">
    <location>
        <begin position="151"/>
        <end position="172"/>
    </location>
</feature>
<feature type="compositionally biased region" description="Polar residues" evidence="1">
    <location>
        <begin position="389"/>
        <end position="405"/>
    </location>
</feature>
<feature type="region of interest" description="Disordered" evidence="1">
    <location>
        <begin position="142"/>
        <end position="175"/>
    </location>
</feature>
<evidence type="ECO:0008006" key="4">
    <source>
        <dbReference type="Google" id="ProtNLM"/>
    </source>
</evidence>
<evidence type="ECO:0000256" key="1">
    <source>
        <dbReference type="SAM" id="MobiDB-lite"/>
    </source>
</evidence>
<comment type="caution">
    <text evidence="2">The sequence shown here is derived from an EMBL/GenBank/DDBJ whole genome shotgun (WGS) entry which is preliminary data.</text>
</comment>